<keyword evidence="1" id="KW-1133">Transmembrane helix</keyword>
<keyword evidence="3" id="KW-1185">Reference proteome</keyword>
<organism evidence="2 3">
    <name type="scientific">Teichococcus coralli</name>
    <dbReference type="NCBI Taxonomy" id="2545983"/>
    <lineage>
        <taxon>Bacteria</taxon>
        <taxon>Pseudomonadati</taxon>
        <taxon>Pseudomonadota</taxon>
        <taxon>Alphaproteobacteria</taxon>
        <taxon>Acetobacterales</taxon>
        <taxon>Roseomonadaceae</taxon>
        <taxon>Roseomonas</taxon>
    </lineage>
</organism>
<keyword evidence="1" id="KW-0472">Membrane</keyword>
<proteinExistence type="predicted"/>
<dbReference type="EMBL" id="SNVJ01000018">
    <property type="protein sequence ID" value="MXP65137.1"/>
    <property type="molecule type" value="Genomic_DNA"/>
</dbReference>
<sequence length="158" mass="16585">MEGWLRLLENWPVAVAIRQSAVLYPLVNAAHILALGLVLGAIVTLDLRLLGLFRRHALAALGPPLARVAGAGLLLAVLTGFLLFSTRPFAYAGNPAFLAKLALVGLGALNALALRASPSWRAALAGGRVSVRLRLAALVSLLAWIGAVLAGRWIGFLQ</sequence>
<feature type="transmembrane region" description="Helical" evidence="1">
    <location>
        <begin position="32"/>
        <end position="53"/>
    </location>
</feature>
<dbReference type="Proteomes" id="UP000460715">
    <property type="component" value="Unassembled WGS sequence"/>
</dbReference>
<dbReference type="RefSeq" id="WP_160938545.1">
    <property type="nucleotide sequence ID" value="NZ_SNVJ01000018.1"/>
</dbReference>
<name>A0A845BIL9_9PROT</name>
<evidence type="ECO:0000313" key="2">
    <source>
        <dbReference type="EMBL" id="MXP65137.1"/>
    </source>
</evidence>
<feature type="transmembrane region" description="Helical" evidence="1">
    <location>
        <begin position="65"/>
        <end position="84"/>
    </location>
</feature>
<comment type="caution">
    <text evidence="2">The sequence shown here is derived from an EMBL/GenBank/DDBJ whole genome shotgun (WGS) entry which is preliminary data.</text>
</comment>
<feature type="transmembrane region" description="Helical" evidence="1">
    <location>
        <begin position="135"/>
        <end position="155"/>
    </location>
</feature>
<protein>
    <submittedName>
        <fullName evidence="2">DUF2214 domain-containing protein</fullName>
    </submittedName>
</protein>
<dbReference type="OrthoDB" id="118399at2"/>
<dbReference type="AlphaFoldDB" id="A0A845BIL9"/>
<feature type="transmembrane region" description="Helical" evidence="1">
    <location>
        <begin position="96"/>
        <end position="114"/>
    </location>
</feature>
<evidence type="ECO:0000313" key="3">
    <source>
        <dbReference type="Proteomes" id="UP000460715"/>
    </source>
</evidence>
<accession>A0A845BIL9</accession>
<reference evidence="2 3" key="1">
    <citation type="submission" date="2019-03" db="EMBL/GenBank/DDBJ databases">
        <title>Roseomonas sp. a novel Roseomonas species isolated from Sea whip Gorgonian.</title>
        <authorList>
            <person name="Li F."/>
            <person name="Pan X."/>
            <person name="Huang S."/>
            <person name="Li Z."/>
            <person name="Meng B."/>
        </authorList>
    </citation>
    <scope>NUCLEOTIDE SEQUENCE [LARGE SCALE GENOMIC DNA]</scope>
    <source>
        <strain evidence="2 3">M0104</strain>
    </source>
</reference>
<gene>
    <name evidence="2" type="ORF">E0493_17460</name>
</gene>
<evidence type="ECO:0000256" key="1">
    <source>
        <dbReference type="SAM" id="Phobius"/>
    </source>
</evidence>
<keyword evidence="1" id="KW-0812">Transmembrane</keyword>